<reference evidence="3 4" key="1">
    <citation type="journal article" date="2015" name="Genome Announc.">
        <title>Draft Genome Sequences of Marine Isolates of Thalassomonas viridans and Thalassomonas actiniarum.</title>
        <authorList>
            <person name="Olonade I."/>
            <person name="van Zyl L.J."/>
            <person name="Trindade M."/>
        </authorList>
    </citation>
    <scope>NUCLEOTIDE SEQUENCE [LARGE SCALE GENOMIC DNA]</scope>
    <source>
        <strain evidence="3 4">XOM25</strain>
    </source>
</reference>
<dbReference type="InterPro" id="IPR011836">
    <property type="entry name" value="YhdP"/>
</dbReference>
<evidence type="ECO:0000256" key="1">
    <source>
        <dbReference type="SAM" id="Phobius"/>
    </source>
</evidence>
<dbReference type="PANTHER" id="PTHR38690">
    <property type="entry name" value="PROTEASE-RELATED"/>
    <property type="match status" value="1"/>
</dbReference>
<gene>
    <name evidence="3" type="ORF">SG34_024630</name>
</gene>
<dbReference type="PANTHER" id="PTHR38690:SF1">
    <property type="entry name" value="PROTEASE"/>
    <property type="match status" value="1"/>
</dbReference>
<keyword evidence="1" id="KW-1133">Transmembrane helix</keyword>
<proteinExistence type="predicted"/>
<evidence type="ECO:0000259" key="2">
    <source>
        <dbReference type="Pfam" id="PF13116"/>
    </source>
</evidence>
<protein>
    <submittedName>
        <fullName evidence="3">TIGR02099 family protein</fullName>
    </submittedName>
</protein>
<name>A0AAF0C8S3_9GAMM</name>
<dbReference type="NCBIfam" id="TIGR02099">
    <property type="entry name" value="YhdP family protein"/>
    <property type="match status" value="1"/>
</dbReference>
<dbReference type="RefSeq" id="WP_044838057.1">
    <property type="nucleotide sequence ID" value="NZ_CP059733.1"/>
</dbReference>
<dbReference type="Pfam" id="PF13116">
    <property type="entry name" value="YhdP"/>
    <property type="match status" value="1"/>
</dbReference>
<evidence type="ECO:0000313" key="3">
    <source>
        <dbReference type="EMBL" id="WDE04485.1"/>
    </source>
</evidence>
<dbReference type="Proteomes" id="UP000032352">
    <property type="component" value="Chromosome"/>
</dbReference>
<dbReference type="KEGG" id="tvd:SG34_024630"/>
<feature type="domain" description="YhdP central" evidence="2">
    <location>
        <begin position="7"/>
        <end position="1259"/>
    </location>
</feature>
<keyword evidence="1" id="KW-0812">Transmembrane</keyword>
<accession>A0AAF0C8S3</accession>
<keyword evidence="1" id="KW-0472">Membrane</keyword>
<dbReference type="EMBL" id="CP059733">
    <property type="protein sequence ID" value="WDE04485.1"/>
    <property type="molecule type" value="Genomic_DNA"/>
</dbReference>
<dbReference type="InterPro" id="IPR025263">
    <property type="entry name" value="YhdP_central"/>
</dbReference>
<reference evidence="3 4" key="2">
    <citation type="journal article" date="2022" name="Mar. Drugs">
        <title>Bioassay-Guided Fractionation Leads to the Detection of Cholic Acid Generated by the Rare Thalassomonas sp.</title>
        <authorList>
            <person name="Pheiffer F."/>
            <person name="Schneider Y.K."/>
            <person name="Hansen E.H."/>
            <person name="Andersen J.H."/>
            <person name="Isaksson J."/>
            <person name="Busche T."/>
            <person name="R C."/>
            <person name="Kalinowski J."/>
            <person name="Zyl L.V."/>
            <person name="Trindade M."/>
        </authorList>
    </citation>
    <scope>NUCLEOTIDE SEQUENCE [LARGE SCALE GENOMIC DNA]</scope>
    <source>
        <strain evidence="3 4">XOM25</strain>
    </source>
</reference>
<keyword evidence="4" id="KW-1185">Reference proteome</keyword>
<organism evidence="3 4">
    <name type="scientific">Thalassomonas viridans</name>
    <dbReference type="NCBI Taxonomy" id="137584"/>
    <lineage>
        <taxon>Bacteria</taxon>
        <taxon>Pseudomonadati</taxon>
        <taxon>Pseudomonadota</taxon>
        <taxon>Gammaproteobacteria</taxon>
        <taxon>Alteromonadales</taxon>
        <taxon>Colwelliaceae</taxon>
        <taxon>Thalassomonas</taxon>
    </lineage>
</organism>
<sequence>MSVSKVLNLWLNRLYKTIAILLVLIAVVISAMRLMLPYAHNYRQDLQEYLSNTYQSQILIGSLSMDWQGQGPVLVAKNVSLLQSDAVNVFIKSIDIHLDFWATIRARQLITHDFTLAGAKMVLDPALLLAQQDNQAEAPEFGKLTELFLEQIERFSLRNSQIILQTQEQSSTFLISYLDWVNEDSRHQAKGDVILDGITSNNLKVQLDINGSERSEMSGQVFLAANQVNITPWLADVLATEIDNTDSVLNFNAWLTIDKGVAGQLQLVLGDNEISWQDGQVRHQLAIREGQFLATDLNNFNQFSLQSSQLKLSVDQQELQPFSVQAQKLGSNLFTYLSYVDLSGLRHFSSLLVDSEEVNRVIAQLAPTGYLTDIYLQKQSDKLQLVADFNDISTEYGSGIPGIKHASGSVSLADQQLALDIHASNGALDFQQHFTRPIPYDSLSASVSAEISDNGWQLKAEEIRLFSPELELSGDLALAAPEGGEASMSLLASVVNVDAANAHYYYPHLLMGQDLVDYLKEGIVSGVIPQASVLFNGPLQRFPFTGPADGHSGIFTVDAELEKAVFKFDPLWPAITDFSANLNFTNDSMLISARGGELTGVKVAGVEAEIKSLSDEQLLTVAAPVNRVSPKAVTELMLLSPMKDSVGATLEELVVSGPVSGEFFLSIPLQDTDATLVRGVVDFADNQIALQAPEMDFSQVNGRLTFENDVLALDKLSLNWRGLPLTLKLAAQDKSDYYHTKIDIDAGWQDKLWLGQLPRELEKYGAGELNWQGELSLNMHHDGGFSYDFTLASDMAATELMLPEPFALPATGKTPFKAKVSGQLNQSTINANFGEQLSFYGVLNHEKVQFSRAHLVLGDETMLLPMDGFHITAKLDQAKVSQWQPLILDILDSLDSNTHEGNNLLAQPERIRGSVGSLDIVGQALTDVSFNLLDQDSWWLLQLNAKEARGQIKFYPDWYAQGIDIDADFLNLKTADAAEETLGQSAANLRAENDIIFANVPPMRVHCDACRLDELDFGELDFEIKHSGDDVIELKNFVARRDKTRLTLDGRWTHNLDSSATQMSGEFSTKDVEHEIEKLGFASIIKDSGGKVEFTASWPGGPQNYALDELDGDVKVRIDDGYLADVSDKGLRILSVLSLQSLVRKLTLDFRDIFSDGIFYSEIKGDFHIEQGVLYTDNTMMKGTAGDLAMKGNTRLGEELLDYRMSYKPNLTSSLPVLAWIATLNPVTFLAGIAIDEVFTSKVVSELNFELTGSITEPDLQLVDRKTKDVSVGRSTPPKIIETPAVTPEVSGEKKAGDQGGKLPINHLQQVKEIDG</sequence>
<evidence type="ECO:0000313" key="4">
    <source>
        <dbReference type="Proteomes" id="UP000032352"/>
    </source>
</evidence>
<feature type="transmembrane region" description="Helical" evidence="1">
    <location>
        <begin position="14"/>
        <end position="36"/>
    </location>
</feature>